<dbReference type="PANTHER" id="PTHR11480">
    <property type="entry name" value="SAPOSIN-RELATED"/>
    <property type="match status" value="1"/>
</dbReference>
<protein>
    <recommendedName>
        <fullName evidence="4">Saposin B-type domain-containing protein</fullName>
    </recommendedName>
</protein>
<keyword evidence="2" id="KW-0325">Glycoprotein</keyword>
<feature type="domain" description="Saposin B-type" evidence="4">
    <location>
        <begin position="1243"/>
        <end position="1321"/>
    </location>
</feature>
<dbReference type="SMART" id="SM00741">
    <property type="entry name" value="SapB"/>
    <property type="match status" value="10"/>
</dbReference>
<feature type="chain" id="PRO_5035752938" description="Saposin B-type domain-containing protein" evidence="3">
    <location>
        <begin position="18"/>
        <end position="1350"/>
    </location>
</feature>
<dbReference type="InterPro" id="IPR051428">
    <property type="entry name" value="Sphingo_Act-Surfact_Prot"/>
</dbReference>
<gene>
    <name evidence="5" type="ORF">PHYPSEUDO_003992</name>
</gene>
<evidence type="ECO:0000256" key="3">
    <source>
        <dbReference type="SAM" id="SignalP"/>
    </source>
</evidence>
<feature type="domain" description="Saposin B-type" evidence="4">
    <location>
        <begin position="391"/>
        <end position="470"/>
    </location>
</feature>
<feature type="domain" description="Saposin B-type" evidence="4">
    <location>
        <begin position="958"/>
        <end position="1037"/>
    </location>
</feature>
<feature type="domain" description="Saposin B-type" evidence="4">
    <location>
        <begin position="1058"/>
        <end position="1137"/>
    </location>
</feature>
<evidence type="ECO:0000313" key="6">
    <source>
        <dbReference type="Proteomes" id="UP000694044"/>
    </source>
</evidence>
<keyword evidence="1" id="KW-1015">Disulfide bond</keyword>
<evidence type="ECO:0000256" key="1">
    <source>
        <dbReference type="ARBA" id="ARBA00023157"/>
    </source>
</evidence>
<comment type="caution">
    <text evidence="5">The sequence shown here is derived from an EMBL/GenBank/DDBJ whole genome shotgun (WGS) entry which is preliminary data.</text>
</comment>
<dbReference type="OrthoDB" id="69496at2759"/>
<keyword evidence="3" id="KW-0732">Signal</keyword>
<dbReference type="InterPro" id="IPR008139">
    <property type="entry name" value="SaposinB_dom"/>
</dbReference>
<dbReference type="EMBL" id="JAGDFM010000186">
    <property type="protein sequence ID" value="KAG7383120.1"/>
    <property type="molecule type" value="Genomic_DNA"/>
</dbReference>
<dbReference type="InterPro" id="IPR008138">
    <property type="entry name" value="SapB_2"/>
</dbReference>
<reference evidence="5" key="1">
    <citation type="submission" date="2021-02" db="EMBL/GenBank/DDBJ databases">
        <authorList>
            <person name="Palmer J.M."/>
        </authorList>
    </citation>
    <scope>NUCLEOTIDE SEQUENCE</scope>
    <source>
        <strain evidence="5">SCRP734</strain>
    </source>
</reference>
<proteinExistence type="predicted"/>
<dbReference type="Pfam" id="PF03489">
    <property type="entry name" value="SapB_2"/>
    <property type="match status" value="1"/>
</dbReference>
<feature type="signal peptide" evidence="3">
    <location>
        <begin position="1"/>
        <end position="17"/>
    </location>
</feature>
<name>A0A8T1VT57_9STRA</name>
<sequence length="1350" mass="148858">MRALLLSLAAASAVASAERGMRHGMRHPEAAEMPCHHEQEQEGEDVAAGLMAALNEQFQRSSELLQSFFRLDETQDDVVRVVILEEEEDPALERKRACLKALQKIHEQDELQAETETLMRFFRSAFDTVSLQVWGETSCEELERPELVEQCNLVVKSEDAVRKFLLEGKTDDEVCDIMSTVSDLEGADNLSCKLCQRFVQMIDQALAQEVQQVQQVRAIIGDLCDAMSSDSMCHTFLKNYDAIVDWLKHGTEPLVVCARIAMCSSESGSGSEISDLPLTPEEPKTVEDGALVTANFVENDQSCTFCSHVAGVIYQVNELFPEQLPMLKSVLGTVCEMASPESKCQEVEANFDHIVELVQQGQYPREVCANADFCPKKPMRDMLPSDRMRGGDKTCVYCDAATTVVEVILQEAPEQIDQIREYADMICGMLGDDSPCHQYVNQLDTVVDSLRKGVHPRDICKTLKYCSAERMDNLPELDESPRVGMMRNGPGGMHHHVGMMGPGGRHGHHGRGPRGEMAMMQDNEHPPHPPRPHPHGSCFFCSRVAMVIHHVNHTSPEKLPIVKTILSNVCQLVPSKCKCDVVDKNFDKIVEMEKEGKHPHEICKSLGVCDKTRGWEEGAPSIADEMKGVVVASQWPPGNATQCTYCQFATTVAKIALQQYGTDIRQIRAYADMICDMLGSDSPCHIYVKDLDFVIDSITKGMSAKAICLELKFCTAMEGQLDIADGEESAVALSSDKHRHHDHGCSFCIHVGIVVHHVNKTEPEKLPIVKTILTNVCKLATPDCKCDEVDKNFGKVVELGKGGKRPHEICKTIGLCKKKVDVIADGFSLTDAVSALIADTRPAPEGDTKTCFFCDYVTSLVQAAYEQDSTKILQIKQLADTACELLGEECGCHEYVVKLDFVLDSLKNGTHPHAICQSMKYCAANNTLAALAPQSSNSDLSAYDPILVQLVKESMEVSVDGCFFCTQVASVIEVAVAEDPSKITQIRQIADVVCGMLPSDNQCHSFVKQFDTVVDSLQKGEQPKAICHDLKYCTVDTNPAMAKLAVPDMIAVQNGDKGSNTCAYCSGIVTVLKYALAQKPEQVKEMREAAGIVCQLLPADDTCHDDLKMFDEAVTDLQAGKEPQEICQALKFCTATETPNDLLSGLFDFTGADFLPSRCTTCQQNTLLLASLITRPDSLATFEREINSICRLIPESSECELLMKHQDAIIDSLKKNEDVDTICTRIAECGPAAVEEVQEEKSMSVGCLFCEYTVDLLEFAKDDEKALREAKVTLETMCTVLPPRARCDVLSSKFDELVSLMREGKSSSEACHSIALCDANFVYSGSREDDPFVQAFEKGRQSTGNLMEIQ</sequence>
<evidence type="ECO:0000259" key="4">
    <source>
        <dbReference type="PROSITE" id="PS50015"/>
    </source>
</evidence>
<evidence type="ECO:0000313" key="5">
    <source>
        <dbReference type="EMBL" id="KAG7383120.1"/>
    </source>
</evidence>
<evidence type="ECO:0000256" key="2">
    <source>
        <dbReference type="ARBA" id="ARBA00023180"/>
    </source>
</evidence>
<feature type="domain" description="Saposin B-type" evidence="4">
    <location>
        <begin position="188"/>
        <end position="267"/>
    </location>
</feature>
<dbReference type="PROSITE" id="PS50015">
    <property type="entry name" value="SAP_B"/>
    <property type="match status" value="5"/>
</dbReference>
<organism evidence="5 6">
    <name type="scientific">Phytophthora pseudosyringae</name>
    <dbReference type="NCBI Taxonomy" id="221518"/>
    <lineage>
        <taxon>Eukaryota</taxon>
        <taxon>Sar</taxon>
        <taxon>Stramenopiles</taxon>
        <taxon>Oomycota</taxon>
        <taxon>Peronosporomycetes</taxon>
        <taxon>Peronosporales</taxon>
        <taxon>Peronosporaceae</taxon>
        <taxon>Phytophthora</taxon>
    </lineage>
</organism>
<keyword evidence="6" id="KW-1185">Reference proteome</keyword>
<dbReference type="Proteomes" id="UP000694044">
    <property type="component" value="Unassembled WGS sequence"/>
</dbReference>
<accession>A0A8T1VT57</accession>